<dbReference type="InterPro" id="IPR013032">
    <property type="entry name" value="EGF-like_CS"/>
</dbReference>
<protein>
    <recommendedName>
        <fullName evidence="20">Protein crumbs</fullName>
    </recommendedName>
</protein>
<feature type="signal peptide" evidence="15">
    <location>
        <begin position="1"/>
        <end position="25"/>
    </location>
</feature>
<dbReference type="FunFam" id="2.10.25.10:FF:000508">
    <property type="entry name" value="Eyes shut homolog"/>
    <property type="match status" value="1"/>
</dbReference>
<evidence type="ECO:0000256" key="12">
    <source>
        <dbReference type="PROSITE-ProRule" id="PRU00076"/>
    </source>
</evidence>
<evidence type="ECO:0000256" key="10">
    <source>
        <dbReference type="ARBA" id="ARBA00023157"/>
    </source>
</evidence>
<feature type="disulfide bond" evidence="12">
    <location>
        <begin position="1057"/>
        <end position="1066"/>
    </location>
</feature>
<feature type="domain" description="EGF-like" evidence="17">
    <location>
        <begin position="652"/>
        <end position="694"/>
    </location>
</feature>
<dbReference type="CDD" id="cd00110">
    <property type="entry name" value="LamG"/>
    <property type="match status" value="3"/>
</dbReference>
<feature type="transmembrane region" description="Helical" evidence="14">
    <location>
        <begin position="2259"/>
        <end position="2285"/>
    </location>
</feature>
<comment type="caution">
    <text evidence="18">The sequence shown here is derived from an EMBL/GenBank/DDBJ whole genome shotgun (WGS) entry which is preliminary data.</text>
</comment>
<dbReference type="SMART" id="SM00282">
    <property type="entry name" value="LamG"/>
    <property type="match status" value="3"/>
</dbReference>
<dbReference type="GO" id="GO:0048568">
    <property type="term" value="P:embryonic organ development"/>
    <property type="evidence" value="ECO:0007669"/>
    <property type="project" value="UniProtKB-ARBA"/>
</dbReference>
<feature type="disulfide bond" evidence="12">
    <location>
        <begin position="602"/>
        <end position="611"/>
    </location>
</feature>
<dbReference type="PROSITE" id="PS00010">
    <property type="entry name" value="ASX_HYDROXYL"/>
    <property type="match status" value="17"/>
</dbReference>
<feature type="domain" description="EGF-like" evidence="17">
    <location>
        <begin position="811"/>
        <end position="847"/>
    </location>
</feature>
<feature type="disulfide bond" evidence="12">
    <location>
        <begin position="2121"/>
        <end position="2130"/>
    </location>
</feature>
<sequence length="2435" mass="264859">MMGLGRLRWSDVFLILGVLTSSTWSQQNNLASPTTYSSQGFFLYGSSYAVTSHTLELKARTKVGFSFRTCTPGELLRQTGNTLDQLQVRLDESGRVNLILSKGDQTVSKLAGRDLIDGRWHSVLIEIGSNLDQISLSVGSPNEQDARVSATSPELGNMLTTINLNASTPQLRVGAGMVACIREGPNVRFTDPSLSINSFGVDWDRCLLPFTCQGYDWSHLTLDSPSTSSVCPPNHCQNGGLCLPAISATQPTCLCPSFFTGPTCNESMDPAVITSCDDKPCQNGGLCTEDSLTGGFQCNCSGTGHSGSYCHVQINPCATLSPCQNEASCYDLPTGGFLCDCAAGFAGPTCDNRIPPASSRSLTAVSGAVTVATTNTVGNPCVNGYCLNGGECFYQSIEDIARCSCPEGFTGIRCEIPPCEALNCPDNSECRLNVSTSQYGCECIQGFAGNPPVTPCSASQDCNTVPCANGGVCSNQPGTDFYQCSCPIGFAGDLCQIITDDCLAGNLCQNGATCRNLPEPQSVECECAQGFTGEFCSQDINECQTAPCLRGTCQNYPGGFKCNCDPGWTGPNCEVNINECSSNPCQNGATCQDQSNGFLCVCQPGFTGLNCETDIDECASNPCQNGATCSDGVANFTCACTSTFMGAICDTPYDPCAVNSCQNGAPCQKTKDYRDPDNDFYCECPNGFEGLRCENNIDDCLNAECPSYKVCVDLVAQYECQCPQGFAGENCTQEIDDCLSSPCSNNGSCVDLKDGFLCNCSEGWDGATCSDDIDECALDANLCNNGICRNTAGSFECFCRPGFSGIRCNHEFDECLSRPCQNGGNCTNQINAYECVCPPGFSGINCEVNIDECESEPCLNGGTCLDGINDFTCTCIPGFTGLGCEINIDECEPAPCLNGGLCLDGINSYTCLCNGTGFEGTHCETNIDECEPQPCQNNATCTDGINDYDCACFSGYKGKNCEIDFSECLDRPCQNGALCFEMSNMTLYRPEVMAELPEDVREGFNQSFSYFDADGYVCSCLPGYEGSNCEIDIDECANSPCLHGECQDGIAHYFCVCNDGYEGQNCEFEIDECDRYQPCQHGSCTDRIADFVCNCEPGWGGKNCSVALTGCQDVVCLNGGTCTPWLIGENDHRANCSCPSGFDGLRCQSRTTFSLNGKSFIKVPSDRSEGYELHMKFRTTLGNGLVAIGQGLTHFSLQLRQGKLNLHSNLISKYEGIIIGDQLNNTEWQKVYVAVNSSHLTLGVNDRLQATQPINPTGENDTVFFNTYLGGIVRDQQILANNVPSFTGCIQDIVVNDMKITEEDFKDGVGRDVEQINTTPGCPRVEQCDPNPCQNNGYCTDLWSEYKCSCHRPFLGPSCQYNYIGGTFGYENTTDSLAVVNIDNPRIYRSVVDISMFIRTRESQGFIFYIGSEIDHPTQSYITGRLSDGNLVVHVYFDTKPERFQVYTVNLSDGYRHFIRVVRMNNSLMVKVNETVSINHEIPSIREFVAKKVYLGNLPTTEPITNPATTSTSATTTNELAQFVSVSRDDPTTSGSTTITSFAEEENATNEPEEDELTTTLASNEEQLNSVQSEFTTLVSPRSFFPPGESDPTDTLVSPSSVSASSSTSSSSSEVPEPPTSPKSAIEENLTEEFGQESETPSASPVMAQMRFRRQATTAPQPALPNERSPRYFKGIIQDVQIGDGGNVTRIVELFQFEFEDGIHHPKSIGQVSLVSVEKGVVSDDTCSVDPCQNGGTCEVTWNDYTCNCTPGFMGRNCEKMEYCYWFTCPGNSQCVSLDYGHECISNATFNGENSTLTYSAVFNVKLIFEADGVVTAYLDDSQRKKLSLDSYVNMSTYLPQADVIVGSGRSSAQPNERDAYAVGVTAEDFPIDVRVSPFSNSIENHYFRGCVGEVRVAGLLLPFYTDVEIKNVTTKRRFTVESSESIHEDCQLCYQDECMNGGDCTDPSEIFECSCPRGFEDPWCSTNIDECTESRCINGICIDGVANYTCNCTPGWTGWLCDVDFDECVAAPCQNGGICTQTILPGNYTCECSDKYIGKDCEELKIKTCDQRPCQNGATCRPGASYFSGSNNQYVCDCTPGFKGEDCEKERDFCEELPDSCLNGATCISDHSRLNYRCNCMPGFTGTNCDEDINECASEPCQNGGQCSNQVNAFECNCNGTGFRGQTCSENINECLANPCVYGDCRDTLGSYECQCNAGFCGTNCQRSNPCLEDVDLCFNDGVCVPACDEEPFYTCNCTQDWTGLNCTQQAARRAGDIALIVGPVVGGLLFIAIMGLLIFLVMARRKRKSEGKYKPASQELTSPRLQLDNIIKPPPEESHLDLLWFSRLFHLILVLGWKLTHSLRLVELHVSTIPEPSPLPTNVGDARHLIYIGAPLVGIFMFFALVALLVFVSMAKKKRSLYGTYSPQKQEFNAPRLELQELKLKLPPEERLI</sequence>
<dbReference type="OMA" id="EFFPLKA"/>
<dbReference type="GO" id="GO:0048589">
    <property type="term" value="P:developmental growth"/>
    <property type="evidence" value="ECO:0007669"/>
    <property type="project" value="UniProtKB-ARBA"/>
</dbReference>
<keyword evidence="3" id="KW-0217">Developmental protein</keyword>
<feature type="domain" description="EGF-like" evidence="17">
    <location>
        <begin position="1069"/>
        <end position="1105"/>
    </location>
</feature>
<feature type="disulfide bond" evidence="12">
    <location>
        <begin position="2197"/>
        <end position="2206"/>
    </location>
</feature>
<dbReference type="Gene3D" id="2.10.25.10">
    <property type="entry name" value="Laminin"/>
    <property type="match status" value="30"/>
</dbReference>
<dbReference type="FunFam" id="2.60.120.200:FF:000143">
    <property type="entry name" value="Crumbs, isoform D"/>
    <property type="match status" value="1"/>
</dbReference>
<feature type="domain" description="EGF-like" evidence="17">
    <location>
        <begin position="1324"/>
        <end position="1360"/>
    </location>
</feature>
<keyword evidence="7 15" id="KW-0732">Signal</keyword>
<dbReference type="PROSITE" id="PS50025">
    <property type="entry name" value="LAM_G_DOMAIN"/>
    <property type="match status" value="2"/>
</dbReference>
<feature type="domain" description="EGF-like" evidence="17">
    <location>
        <begin position="498"/>
        <end position="537"/>
    </location>
</feature>
<feature type="disulfide bond" evidence="12">
    <location>
        <begin position="722"/>
        <end position="731"/>
    </location>
</feature>
<name>A0A553NDQ9_TIGCA</name>
<feature type="domain" description="EGF-like" evidence="17">
    <location>
        <begin position="1107"/>
        <end position="1148"/>
    </location>
</feature>
<comment type="caution">
    <text evidence="12">Lacks conserved residue(s) required for the propagation of feature annotation.</text>
</comment>
<feature type="disulfide bond" evidence="12">
    <location>
        <begin position="1036"/>
        <end position="1046"/>
    </location>
</feature>
<keyword evidence="9" id="KW-0106">Calcium</keyword>
<feature type="disulfide bond" evidence="12">
    <location>
        <begin position="341"/>
        <end position="350"/>
    </location>
</feature>
<keyword evidence="14" id="KW-0472">Membrane</keyword>
<evidence type="ECO:0000256" key="5">
    <source>
        <dbReference type="ARBA" id="ARBA00022525"/>
    </source>
</evidence>
<keyword evidence="6 12" id="KW-0245">EGF-like domain</keyword>
<feature type="disulfide bond" evidence="12">
    <location>
        <begin position="543"/>
        <end position="553"/>
    </location>
</feature>
<feature type="chain" id="PRO_5022103880" description="Protein crumbs" evidence="15">
    <location>
        <begin position="26"/>
        <end position="2435"/>
    </location>
</feature>
<keyword evidence="11" id="KW-0325">Glycoprotein</keyword>
<feature type="disulfide bond" evidence="12">
    <location>
        <begin position="1095"/>
        <end position="1104"/>
    </location>
</feature>
<feature type="disulfide bond" evidence="12">
    <location>
        <begin position="236"/>
        <end position="253"/>
    </location>
</feature>
<feature type="disulfide bond" evidence="12">
    <location>
        <begin position="684"/>
        <end position="693"/>
    </location>
</feature>
<feature type="domain" description="EGF-like" evidence="17">
    <location>
        <begin position="2091"/>
        <end position="2131"/>
    </location>
</feature>
<evidence type="ECO:0000256" key="13">
    <source>
        <dbReference type="SAM" id="MobiDB-lite"/>
    </source>
</evidence>
<dbReference type="InterPro" id="IPR000742">
    <property type="entry name" value="EGF"/>
</dbReference>
<keyword evidence="4" id="KW-0963">Cytoplasm</keyword>
<feature type="disulfide bond" evidence="12">
    <location>
        <begin position="2176"/>
        <end position="2186"/>
    </location>
</feature>
<feature type="domain" description="EGF-like" evidence="17">
    <location>
        <begin position="1723"/>
        <end position="1759"/>
    </location>
</feature>
<keyword evidence="8" id="KW-0677">Repeat</keyword>
<feature type="domain" description="EGF-like" evidence="17">
    <location>
        <begin position="377"/>
        <end position="415"/>
    </location>
</feature>
<dbReference type="SMART" id="SM00181">
    <property type="entry name" value="EGF"/>
    <property type="match status" value="32"/>
</dbReference>
<comment type="subcellular location">
    <subcellularLocation>
        <location evidence="1">Cytoplasm</location>
    </subcellularLocation>
    <subcellularLocation>
        <location evidence="2">Secreted</location>
    </subcellularLocation>
</comment>
<feature type="domain" description="EGF-like" evidence="17">
    <location>
        <begin position="772"/>
        <end position="809"/>
    </location>
</feature>
<feature type="domain" description="Laminin G" evidence="16">
    <location>
        <begin position="1150"/>
        <end position="1322"/>
    </location>
</feature>
<dbReference type="GO" id="GO:0009986">
    <property type="term" value="C:cell surface"/>
    <property type="evidence" value="ECO:0007669"/>
    <property type="project" value="UniProtKB-ARBA"/>
</dbReference>
<dbReference type="PANTHER" id="PTHR12916:SF9">
    <property type="entry name" value="NEUROGENIC LOCUS NOTCH HOMOLOG PROTEIN 1-RELATED"/>
    <property type="match status" value="1"/>
</dbReference>
<dbReference type="Pfam" id="PF12661">
    <property type="entry name" value="hEGF"/>
    <property type="match status" value="10"/>
</dbReference>
<dbReference type="PROSITE" id="PS00022">
    <property type="entry name" value="EGF_1"/>
    <property type="match status" value="27"/>
</dbReference>
<feature type="domain" description="EGF-like" evidence="17">
    <location>
        <begin position="1935"/>
        <end position="1966"/>
    </location>
</feature>
<dbReference type="GO" id="GO:0051241">
    <property type="term" value="P:negative regulation of multicellular organismal process"/>
    <property type="evidence" value="ECO:0007669"/>
    <property type="project" value="UniProtKB-ARBA"/>
</dbReference>
<dbReference type="GO" id="GO:0007548">
    <property type="term" value="P:sex differentiation"/>
    <property type="evidence" value="ECO:0007669"/>
    <property type="project" value="UniProtKB-ARBA"/>
</dbReference>
<keyword evidence="14" id="KW-1133">Transmembrane helix</keyword>
<dbReference type="PROSITE" id="PS01187">
    <property type="entry name" value="EGF_CA"/>
    <property type="match status" value="9"/>
</dbReference>
<feature type="disulfide bond" evidence="12">
    <location>
        <begin position="2239"/>
        <end position="2248"/>
    </location>
</feature>
<evidence type="ECO:0000256" key="3">
    <source>
        <dbReference type="ARBA" id="ARBA00022473"/>
    </source>
</evidence>
<feature type="disulfide bond" evidence="12">
    <location>
        <begin position="508"/>
        <end position="525"/>
    </location>
</feature>
<dbReference type="InterPro" id="IPR000152">
    <property type="entry name" value="EGF-type_Asp/Asn_hydroxyl_site"/>
</dbReference>
<dbReference type="FunFam" id="2.10.25.10:FF:000279">
    <property type="entry name" value="Neurogenic locus notch 1"/>
    <property type="match status" value="1"/>
</dbReference>
<evidence type="ECO:0000256" key="1">
    <source>
        <dbReference type="ARBA" id="ARBA00004496"/>
    </source>
</evidence>
<organism evidence="18 19">
    <name type="scientific">Tigriopus californicus</name>
    <name type="common">Marine copepod</name>
    <dbReference type="NCBI Taxonomy" id="6832"/>
    <lineage>
        <taxon>Eukaryota</taxon>
        <taxon>Metazoa</taxon>
        <taxon>Ecdysozoa</taxon>
        <taxon>Arthropoda</taxon>
        <taxon>Crustacea</taxon>
        <taxon>Multicrustacea</taxon>
        <taxon>Hexanauplia</taxon>
        <taxon>Copepoda</taxon>
        <taxon>Harpacticoida</taxon>
        <taxon>Harpacticidae</taxon>
        <taxon>Tigriopus</taxon>
    </lineage>
</organism>
<feature type="disulfide bond" evidence="12">
    <location>
        <begin position="1749"/>
        <end position="1758"/>
    </location>
</feature>
<feature type="compositionally biased region" description="Low complexity" evidence="13">
    <location>
        <begin position="1598"/>
        <end position="1615"/>
    </location>
</feature>
<feature type="disulfide bond" evidence="12">
    <location>
        <begin position="386"/>
        <end position="403"/>
    </location>
</feature>
<dbReference type="SUPFAM" id="SSF57184">
    <property type="entry name" value="Growth factor receptor domain"/>
    <property type="match status" value="4"/>
</dbReference>
<proteinExistence type="predicted"/>
<dbReference type="EMBL" id="VCGU01000458">
    <property type="protein sequence ID" value="TRY63548.1"/>
    <property type="molecule type" value="Genomic_DNA"/>
</dbReference>
<feature type="transmembrane region" description="Helical" evidence="14">
    <location>
        <begin position="2371"/>
        <end position="2394"/>
    </location>
</feature>
<feature type="domain" description="EGF-like" evidence="17">
    <location>
        <begin position="313"/>
        <end position="351"/>
    </location>
</feature>
<feature type="disulfide bond" evidence="12">
    <location>
        <begin position="527"/>
        <end position="536"/>
    </location>
</feature>
<dbReference type="Gene3D" id="2.60.120.200">
    <property type="match status" value="3"/>
</dbReference>
<evidence type="ECO:0000259" key="16">
    <source>
        <dbReference type="PROSITE" id="PS50025"/>
    </source>
</evidence>
<dbReference type="PRINTS" id="PR00010">
    <property type="entry name" value="EGFBLOOD"/>
</dbReference>
<feature type="disulfide bond" evidence="12">
    <location>
        <begin position="405"/>
        <end position="414"/>
    </location>
</feature>
<dbReference type="SUPFAM" id="SSF49899">
    <property type="entry name" value="Concanavalin A-like lectins/glucanases"/>
    <property type="match status" value="3"/>
</dbReference>
<evidence type="ECO:0000256" key="2">
    <source>
        <dbReference type="ARBA" id="ARBA00004613"/>
    </source>
</evidence>
<evidence type="ECO:0000256" key="7">
    <source>
        <dbReference type="ARBA" id="ARBA00022729"/>
    </source>
</evidence>
<feature type="domain" description="EGF-like" evidence="17">
    <location>
        <begin position="614"/>
        <end position="650"/>
    </location>
</feature>
<keyword evidence="19" id="KW-1185">Reference proteome</keyword>
<feature type="disulfide bond" evidence="12">
    <location>
        <begin position="255"/>
        <end position="264"/>
    </location>
</feature>
<dbReference type="Proteomes" id="UP000318571">
    <property type="component" value="Chromosome 10"/>
</dbReference>
<feature type="disulfide bond" evidence="12">
    <location>
        <begin position="952"/>
        <end position="961"/>
    </location>
</feature>
<dbReference type="InterPro" id="IPR001791">
    <property type="entry name" value="Laminin_G"/>
</dbReference>
<feature type="domain" description="EGF-like" evidence="17">
    <location>
        <begin position="1968"/>
        <end position="2003"/>
    </location>
</feature>
<feature type="disulfide bond" evidence="12">
    <location>
        <begin position="2079"/>
        <end position="2088"/>
    </location>
</feature>
<evidence type="ECO:0000256" key="9">
    <source>
        <dbReference type="ARBA" id="ARBA00022837"/>
    </source>
</evidence>
<feature type="region of interest" description="Disordered" evidence="13">
    <location>
        <begin position="1580"/>
        <end position="1624"/>
    </location>
</feature>
<feature type="domain" description="EGF-like" evidence="17">
    <location>
        <begin position="696"/>
        <end position="732"/>
    </location>
</feature>
<dbReference type="InterPro" id="IPR013320">
    <property type="entry name" value="ConA-like_dom_sf"/>
</dbReference>
<feature type="domain" description="EGF-like" evidence="17">
    <location>
        <begin position="849"/>
        <end position="885"/>
    </location>
</feature>
<feature type="domain" description="EGF-like" evidence="17">
    <location>
        <begin position="2133"/>
        <end position="2170"/>
    </location>
</feature>
<feature type="disulfide bond" evidence="12">
    <location>
        <begin position="486"/>
        <end position="495"/>
    </location>
</feature>
<evidence type="ECO:0008006" key="20">
    <source>
        <dbReference type="Google" id="ProtNLM"/>
    </source>
</evidence>
<feature type="domain" description="EGF-like" evidence="17">
    <location>
        <begin position="926"/>
        <end position="962"/>
    </location>
</feature>
<feature type="domain" description="EGF-like" evidence="17">
    <location>
        <begin position="2208"/>
        <end position="2249"/>
    </location>
</feature>
<dbReference type="Pfam" id="PF07645">
    <property type="entry name" value="EGF_CA"/>
    <property type="match status" value="2"/>
</dbReference>
<feature type="disulfide bond" evidence="12">
    <location>
        <begin position="875"/>
        <end position="884"/>
    </location>
</feature>
<feature type="domain" description="EGF-like" evidence="17">
    <location>
        <begin position="272"/>
        <end position="311"/>
    </location>
</feature>
<keyword evidence="14" id="KW-0812">Transmembrane</keyword>
<evidence type="ECO:0000313" key="18">
    <source>
        <dbReference type="EMBL" id="TRY63548.1"/>
    </source>
</evidence>
<feature type="domain" description="EGF-like" evidence="17">
    <location>
        <begin position="734"/>
        <end position="770"/>
    </location>
</feature>
<feature type="compositionally biased region" description="Acidic residues" evidence="13">
    <location>
        <begin position="1543"/>
        <end position="1556"/>
    </location>
</feature>
<dbReference type="GO" id="GO:0010160">
    <property type="term" value="P:formation of animal organ boundary"/>
    <property type="evidence" value="ECO:0007669"/>
    <property type="project" value="UniProtKB-ARBA"/>
</dbReference>
<feature type="disulfide bond" evidence="12">
    <location>
        <begin position="564"/>
        <end position="573"/>
    </location>
</feature>
<feature type="domain" description="EGF-like" evidence="17">
    <location>
        <begin position="2005"/>
        <end position="2043"/>
    </location>
</feature>
<feature type="domain" description="EGF-like" evidence="17">
    <location>
        <begin position="227"/>
        <end position="265"/>
    </location>
</feature>
<feature type="domain" description="EGF-like" evidence="17">
    <location>
        <begin position="576"/>
        <end position="612"/>
    </location>
</feature>
<dbReference type="FunFam" id="2.10.25.10:FF:000122">
    <property type="entry name" value="Protein crumbs homolog 2"/>
    <property type="match status" value="3"/>
</dbReference>
<gene>
    <name evidence="18" type="ORF">TCAL_08301</name>
</gene>
<dbReference type="PROSITE" id="PS50026">
    <property type="entry name" value="EGF_3"/>
    <property type="match status" value="30"/>
</dbReference>
<evidence type="ECO:0000256" key="11">
    <source>
        <dbReference type="ARBA" id="ARBA00023180"/>
    </source>
</evidence>
<evidence type="ECO:0000256" key="14">
    <source>
        <dbReference type="SAM" id="Phobius"/>
    </source>
</evidence>
<dbReference type="FunFam" id="2.10.25.10:FF:000004">
    <property type="entry name" value="Neurogenic locus notch 1"/>
    <property type="match status" value="1"/>
</dbReference>
<dbReference type="Pfam" id="PF00054">
    <property type="entry name" value="Laminin_G_1"/>
    <property type="match status" value="1"/>
</dbReference>
<dbReference type="SUPFAM" id="SSF57196">
    <property type="entry name" value="EGF/Laminin"/>
    <property type="match status" value="15"/>
</dbReference>
<dbReference type="GO" id="GO:0005509">
    <property type="term" value="F:calcium ion binding"/>
    <property type="evidence" value="ECO:0007669"/>
    <property type="project" value="InterPro"/>
</dbReference>
<feature type="domain" description="EGF-like" evidence="17">
    <location>
        <begin position="458"/>
        <end position="496"/>
    </location>
</feature>
<dbReference type="FunFam" id="2.10.25.10:FF:000080">
    <property type="entry name" value="Neurogenic locus notch 1"/>
    <property type="match status" value="1"/>
</dbReference>
<feature type="domain" description="EGF-like" evidence="17">
    <location>
        <begin position="2046"/>
        <end position="2089"/>
    </location>
</feature>
<dbReference type="InterPro" id="IPR018097">
    <property type="entry name" value="EGF_Ca-bd_CS"/>
</dbReference>
<feature type="disulfide bond" evidence="12">
    <location>
        <begin position="2033"/>
        <end position="2042"/>
    </location>
</feature>
<feature type="disulfide bond" evidence="12">
    <location>
        <begin position="1350"/>
        <end position="1359"/>
    </location>
</feature>
<feature type="disulfide bond" evidence="12">
    <location>
        <begin position="1138"/>
        <end position="1147"/>
    </location>
</feature>
<dbReference type="GO" id="GO:0005737">
    <property type="term" value="C:cytoplasm"/>
    <property type="evidence" value="ECO:0007669"/>
    <property type="project" value="UniProtKB-SubCell"/>
</dbReference>
<feature type="domain" description="EGF-like" evidence="17">
    <location>
        <begin position="539"/>
        <end position="574"/>
    </location>
</feature>
<feature type="domain" description="EGF-like" evidence="17">
    <location>
        <begin position="2172"/>
        <end position="2207"/>
    </location>
</feature>
<dbReference type="GO" id="GO:0003008">
    <property type="term" value="P:system process"/>
    <property type="evidence" value="ECO:0007669"/>
    <property type="project" value="UniProtKB-ARBA"/>
</dbReference>
<dbReference type="FunFam" id="2.10.25.10:FF:000425">
    <property type="entry name" value="Eyes shut homolog"/>
    <property type="match status" value="1"/>
</dbReference>
<feature type="disulfide bond" evidence="12">
    <location>
        <begin position="2102"/>
        <end position="2119"/>
    </location>
</feature>
<dbReference type="FunFam" id="2.10.25.10:FF:000208">
    <property type="entry name" value="Crumbs 2, cell polarity complex component"/>
    <property type="match status" value="1"/>
</dbReference>
<dbReference type="PROSITE" id="PS01186">
    <property type="entry name" value="EGF_2"/>
    <property type="match status" value="24"/>
</dbReference>
<dbReference type="InterPro" id="IPR049883">
    <property type="entry name" value="NOTCH1_EGF-like"/>
</dbReference>
<feature type="compositionally biased region" description="Polar residues" evidence="13">
    <location>
        <begin position="1532"/>
        <end position="1541"/>
    </location>
</feature>
<feature type="domain" description="EGF-like" evidence="17">
    <location>
        <begin position="1032"/>
        <end position="1067"/>
    </location>
</feature>
<dbReference type="PRINTS" id="PR01983">
    <property type="entry name" value="NOTCH"/>
</dbReference>
<feature type="disulfide bond" evidence="12">
    <location>
        <begin position="467"/>
        <end position="484"/>
    </location>
</feature>
<evidence type="ECO:0000259" key="17">
    <source>
        <dbReference type="PROSITE" id="PS50026"/>
    </source>
</evidence>
<feature type="disulfide bond" evidence="12">
    <location>
        <begin position="1956"/>
        <end position="1965"/>
    </location>
</feature>
<dbReference type="Pfam" id="PF00008">
    <property type="entry name" value="EGF"/>
    <property type="match status" value="9"/>
</dbReference>
<evidence type="ECO:0000256" key="15">
    <source>
        <dbReference type="SAM" id="SignalP"/>
    </source>
</evidence>
<feature type="disulfide bond" evidence="12">
    <location>
        <begin position="1993"/>
        <end position="2002"/>
    </location>
</feature>
<keyword evidence="10 12" id="KW-1015">Disulfide bond</keyword>
<dbReference type="CDD" id="cd12087">
    <property type="entry name" value="TM_EGFR-like"/>
    <property type="match status" value="1"/>
</dbReference>
<dbReference type="Pfam" id="PF02210">
    <property type="entry name" value="Laminin_G_2"/>
    <property type="match status" value="1"/>
</dbReference>
<dbReference type="FunFam" id="2.10.25.10:FF:000246">
    <property type="entry name" value="EGF-like repeat and discoidin I-like domain-containing protein 3"/>
    <property type="match status" value="1"/>
</dbReference>
<feature type="disulfide bond" evidence="12">
    <location>
        <begin position="281"/>
        <end position="298"/>
    </location>
</feature>
<evidence type="ECO:0000256" key="4">
    <source>
        <dbReference type="ARBA" id="ARBA00022490"/>
    </source>
</evidence>
<feature type="disulfide bond" evidence="12">
    <location>
        <begin position="2014"/>
        <end position="2031"/>
    </location>
</feature>
<evidence type="ECO:0000313" key="19">
    <source>
        <dbReference type="Proteomes" id="UP000318571"/>
    </source>
</evidence>
<reference evidence="18 19" key="1">
    <citation type="journal article" date="2018" name="Nat. Ecol. Evol.">
        <title>Genomic signatures of mitonuclear coevolution across populations of Tigriopus californicus.</title>
        <authorList>
            <person name="Barreto F.S."/>
            <person name="Watson E.T."/>
            <person name="Lima T.G."/>
            <person name="Willett C.S."/>
            <person name="Edmands S."/>
            <person name="Li W."/>
            <person name="Burton R.S."/>
        </authorList>
    </citation>
    <scope>NUCLEOTIDE SEQUENCE [LARGE SCALE GENOMIC DNA]</scope>
    <source>
        <strain evidence="18 19">San Diego</strain>
    </source>
</reference>
<dbReference type="SMART" id="SM00179">
    <property type="entry name" value="EGF_CA"/>
    <property type="match status" value="26"/>
</dbReference>
<dbReference type="FunFam" id="2.10.25.10:FF:000472">
    <property type="entry name" value="Uncharacterized protein, isoform A"/>
    <property type="match status" value="1"/>
</dbReference>
<dbReference type="GO" id="GO:0048608">
    <property type="term" value="P:reproductive structure development"/>
    <property type="evidence" value="ECO:0007669"/>
    <property type="project" value="UniProtKB-ARBA"/>
</dbReference>
<feature type="disulfide bond" evidence="12">
    <location>
        <begin position="837"/>
        <end position="846"/>
    </location>
</feature>
<evidence type="ECO:0000256" key="6">
    <source>
        <dbReference type="ARBA" id="ARBA00022536"/>
    </source>
</evidence>
<dbReference type="GO" id="GO:0005576">
    <property type="term" value="C:extracellular region"/>
    <property type="evidence" value="ECO:0007669"/>
    <property type="project" value="UniProtKB-SubCell"/>
</dbReference>
<feature type="disulfide bond" evidence="12">
    <location>
        <begin position="760"/>
        <end position="769"/>
    </location>
</feature>
<feature type="disulfide bond" evidence="12">
    <location>
        <begin position="799"/>
        <end position="808"/>
    </location>
</feature>
<feature type="region of interest" description="Disordered" evidence="13">
    <location>
        <begin position="1525"/>
        <end position="1556"/>
    </location>
</feature>
<feature type="disulfide bond" evidence="12">
    <location>
        <begin position="640"/>
        <end position="649"/>
    </location>
</feature>
<dbReference type="CDD" id="cd00054">
    <property type="entry name" value="EGF_CA"/>
    <property type="match status" value="20"/>
</dbReference>
<dbReference type="InterPro" id="IPR001881">
    <property type="entry name" value="EGF-like_Ca-bd_dom"/>
</dbReference>
<accession>A0A553NDQ9</accession>
<dbReference type="GO" id="GO:0051240">
    <property type="term" value="P:positive regulation of multicellular organismal process"/>
    <property type="evidence" value="ECO:0007669"/>
    <property type="project" value="UniProtKB-ARBA"/>
</dbReference>
<dbReference type="STRING" id="6832.A0A553NDQ9"/>
<feature type="domain" description="EGF-like" evidence="17">
    <location>
        <begin position="887"/>
        <end position="924"/>
    </location>
</feature>
<dbReference type="FunFam" id="2.10.25.10:FF:000143">
    <property type="entry name" value="Protein crumbs 1"/>
    <property type="match status" value="3"/>
</dbReference>
<feature type="disulfide bond" evidence="12">
    <location>
        <begin position="1972"/>
        <end position="1982"/>
    </location>
</feature>
<dbReference type="InterPro" id="IPR009030">
    <property type="entry name" value="Growth_fac_rcpt_cys_sf"/>
</dbReference>
<evidence type="ECO:0000256" key="8">
    <source>
        <dbReference type="ARBA" id="ARBA00022737"/>
    </source>
</evidence>
<dbReference type="PANTHER" id="PTHR12916">
    <property type="entry name" value="CYTOCHROME C OXIDASE POLYPEPTIDE VIC-2"/>
    <property type="match status" value="1"/>
</dbReference>
<dbReference type="GO" id="GO:0022407">
    <property type="term" value="P:regulation of cell-cell adhesion"/>
    <property type="evidence" value="ECO:0007669"/>
    <property type="project" value="UniProtKB-ARBA"/>
</dbReference>
<feature type="domain" description="Laminin G" evidence="16">
    <location>
        <begin position="38"/>
        <end position="206"/>
    </location>
</feature>
<keyword evidence="5" id="KW-0964">Secreted</keyword>